<dbReference type="AlphaFoldDB" id="A0A2V3ZZB2"/>
<reference evidence="2 3" key="1">
    <citation type="submission" date="2018-05" db="EMBL/GenBank/DDBJ databases">
        <title>Marinifilum breve JC075T sp. nov., a marine bacterium isolated from Yongle Blue Hole in the South China Sea.</title>
        <authorList>
            <person name="Fu T."/>
        </authorList>
    </citation>
    <scope>NUCLEOTIDE SEQUENCE [LARGE SCALE GENOMIC DNA]</scope>
    <source>
        <strain evidence="2 3">JC075</strain>
    </source>
</reference>
<evidence type="ECO:0000313" key="3">
    <source>
        <dbReference type="Proteomes" id="UP000248079"/>
    </source>
</evidence>
<dbReference type="Pfam" id="PF03992">
    <property type="entry name" value="ABM"/>
    <property type="match status" value="1"/>
</dbReference>
<dbReference type="InterPro" id="IPR050744">
    <property type="entry name" value="AI-2_Isomerase_LsrG"/>
</dbReference>
<dbReference type="EMBL" id="QFLI01000002">
    <property type="protein sequence ID" value="PXY01832.1"/>
    <property type="molecule type" value="Genomic_DNA"/>
</dbReference>
<dbReference type="InterPro" id="IPR011008">
    <property type="entry name" value="Dimeric_a/b-barrel"/>
</dbReference>
<dbReference type="RefSeq" id="WP_110359469.1">
    <property type="nucleotide sequence ID" value="NZ_QFLI01000002.1"/>
</dbReference>
<feature type="domain" description="ABM" evidence="1">
    <location>
        <begin position="40"/>
        <end position="128"/>
    </location>
</feature>
<dbReference type="InterPro" id="IPR007138">
    <property type="entry name" value="ABM_dom"/>
</dbReference>
<organism evidence="2 3">
    <name type="scientific">Marinifilum breve</name>
    <dbReference type="NCBI Taxonomy" id="2184082"/>
    <lineage>
        <taxon>Bacteria</taxon>
        <taxon>Pseudomonadati</taxon>
        <taxon>Bacteroidota</taxon>
        <taxon>Bacteroidia</taxon>
        <taxon>Marinilabiliales</taxon>
        <taxon>Marinifilaceae</taxon>
    </lineage>
</organism>
<dbReference type="PANTHER" id="PTHR33336:SF3">
    <property type="entry name" value="ABM DOMAIN-CONTAINING PROTEIN"/>
    <property type="match status" value="1"/>
</dbReference>
<comment type="caution">
    <text evidence="2">The sequence shown here is derived from an EMBL/GenBank/DDBJ whole genome shotgun (WGS) entry which is preliminary data.</text>
</comment>
<protein>
    <recommendedName>
        <fullName evidence="1">ABM domain-containing protein</fullName>
    </recommendedName>
</protein>
<dbReference type="OrthoDB" id="9806189at2"/>
<accession>A0A2V3ZZB2</accession>
<name>A0A2V3ZZB2_9BACT</name>
<dbReference type="GO" id="GO:0016491">
    <property type="term" value="F:oxidoreductase activity"/>
    <property type="evidence" value="ECO:0007669"/>
    <property type="project" value="TreeGrafter"/>
</dbReference>
<evidence type="ECO:0000259" key="1">
    <source>
        <dbReference type="PROSITE" id="PS51725"/>
    </source>
</evidence>
<dbReference type="GO" id="GO:0005829">
    <property type="term" value="C:cytosol"/>
    <property type="evidence" value="ECO:0007669"/>
    <property type="project" value="TreeGrafter"/>
</dbReference>
<dbReference type="PROSITE" id="PS51725">
    <property type="entry name" value="ABM"/>
    <property type="match status" value="1"/>
</dbReference>
<proteinExistence type="predicted"/>
<sequence length="132" mass="15305">MKAKYLITFIMIAVINLLWGIDAKTNELTTQKNSKQMETITLVASITTKKGSEVQMLELLKQLVVKSRKEKGCIRYDLHLSVEKSNVFVMYEIWKSQEALNKHMQTVHFIGYKENSKEILESLDVLKLKKLD</sequence>
<dbReference type="PANTHER" id="PTHR33336">
    <property type="entry name" value="QUINOL MONOOXYGENASE YGIN-RELATED"/>
    <property type="match status" value="1"/>
</dbReference>
<dbReference type="Gene3D" id="3.30.70.100">
    <property type="match status" value="1"/>
</dbReference>
<dbReference type="Proteomes" id="UP000248079">
    <property type="component" value="Unassembled WGS sequence"/>
</dbReference>
<keyword evidence="3" id="KW-1185">Reference proteome</keyword>
<gene>
    <name evidence="2" type="ORF">DF185_04060</name>
</gene>
<dbReference type="SUPFAM" id="SSF54909">
    <property type="entry name" value="Dimeric alpha+beta barrel"/>
    <property type="match status" value="1"/>
</dbReference>
<evidence type="ECO:0000313" key="2">
    <source>
        <dbReference type="EMBL" id="PXY01832.1"/>
    </source>
</evidence>